<organism evidence="1 2">
    <name type="scientific">Batillaria attramentaria</name>
    <dbReference type="NCBI Taxonomy" id="370345"/>
    <lineage>
        <taxon>Eukaryota</taxon>
        <taxon>Metazoa</taxon>
        <taxon>Spiralia</taxon>
        <taxon>Lophotrochozoa</taxon>
        <taxon>Mollusca</taxon>
        <taxon>Gastropoda</taxon>
        <taxon>Caenogastropoda</taxon>
        <taxon>Sorbeoconcha</taxon>
        <taxon>Cerithioidea</taxon>
        <taxon>Batillariidae</taxon>
        <taxon>Batillaria</taxon>
    </lineage>
</organism>
<gene>
    <name evidence="1" type="ORF">BaRGS_00014225</name>
</gene>
<evidence type="ECO:0000313" key="2">
    <source>
        <dbReference type="Proteomes" id="UP001519460"/>
    </source>
</evidence>
<sequence length="106" mass="11985">MVTCKLTKPAKASHTAYNPVENALKEEDHPQVFLRIRRGVSHHWFTAGVLSHVVNQLDLSKVVSCCFQLGLQQWLLGIDTQNVPLPGRHFLPQTQYQCACVAWVMC</sequence>
<protein>
    <submittedName>
        <fullName evidence="1">Uncharacterized protein</fullName>
    </submittedName>
</protein>
<dbReference type="EMBL" id="JACVVK020000082">
    <property type="protein sequence ID" value="KAK7494572.1"/>
    <property type="molecule type" value="Genomic_DNA"/>
</dbReference>
<keyword evidence="2" id="KW-1185">Reference proteome</keyword>
<dbReference type="Proteomes" id="UP001519460">
    <property type="component" value="Unassembled WGS sequence"/>
</dbReference>
<reference evidence="1 2" key="1">
    <citation type="journal article" date="2023" name="Sci. Data">
        <title>Genome assembly of the Korean intertidal mud-creeper Batillaria attramentaria.</title>
        <authorList>
            <person name="Patra A.K."/>
            <person name="Ho P.T."/>
            <person name="Jun S."/>
            <person name="Lee S.J."/>
            <person name="Kim Y."/>
            <person name="Won Y.J."/>
        </authorList>
    </citation>
    <scope>NUCLEOTIDE SEQUENCE [LARGE SCALE GENOMIC DNA]</scope>
    <source>
        <strain evidence="1">Wonlab-2016</strain>
    </source>
</reference>
<dbReference type="AlphaFoldDB" id="A0ABD0L5G5"/>
<proteinExistence type="predicted"/>
<evidence type="ECO:0000313" key="1">
    <source>
        <dbReference type="EMBL" id="KAK7494572.1"/>
    </source>
</evidence>
<accession>A0ABD0L5G5</accession>
<name>A0ABD0L5G5_9CAEN</name>
<comment type="caution">
    <text evidence="1">The sequence shown here is derived from an EMBL/GenBank/DDBJ whole genome shotgun (WGS) entry which is preliminary data.</text>
</comment>